<reference evidence="1" key="1">
    <citation type="journal article" date="2019" name="Sci. Rep.">
        <title>Draft genome of Tanacetum cinerariifolium, the natural source of mosquito coil.</title>
        <authorList>
            <person name="Yamashiro T."/>
            <person name="Shiraishi A."/>
            <person name="Satake H."/>
            <person name="Nakayama K."/>
        </authorList>
    </citation>
    <scope>NUCLEOTIDE SEQUENCE</scope>
</reference>
<gene>
    <name evidence="1" type="ORF">Tci_689697</name>
</gene>
<name>A0A699L2G5_TANCI</name>
<organism evidence="1">
    <name type="scientific">Tanacetum cinerariifolium</name>
    <name type="common">Dalmatian daisy</name>
    <name type="synonym">Chrysanthemum cinerariifolium</name>
    <dbReference type="NCBI Taxonomy" id="118510"/>
    <lineage>
        <taxon>Eukaryota</taxon>
        <taxon>Viridiplantae</taxon>
        <taxon>Streptophyta</taxon>
        <taxon>Embryophyta</taxon>
        <taxon>Tracheophyta</taxon>
        <taxon>Spermatophyta</taxon>
        <taxon>Magnoliopsida</taxon>
        <taxon>eudicotyledons</taxon>
        <taxon>Gunneridae</taxon>
        <taxon>Pentapetalae</taxon>
        <taxon>asterids</taxon>
        <taxon>campanulids</taxon>
        <taxon>Asterales</taxon>
        <taxon>Asteraceae</taxon>
        <taxon>Asteroideae</taxon>
        <taxon>Anthemideae</taxon>
        <taxon>Anthemidinae</taxon>
        <taxon>Tanacetum</taxon>
    </lineage>
</organism>
<proteinExistence type="predicted"/>
<dbReference type="AlphaFoldDB" id="A0A699L2G5"/>
<comment type="caution">
    <text evidence="1">The sequence shown here is derived from an EMBL/GenBank/DDBJ whole genome shotgun (WGS) entry which is preliminary data.</text>
</comment>
<sequence length="88" mass="10101">MTRANDKEKFHNVMRCLKTLSKFMISLTFWELTLWARSGVQEGTNIFSWPSIICRNGLKRKRSPPMTPELFASSLNLSSPDLVPLELS</sequence>
<accession>A0A699L2G5</accession>
<evidence type="ECO:0000313" key="1">
    <source>
        <dbReference type="EMBL" id="GFB17726.1"/>
    </source>
</evidence>
<protein>
    <submittedName>
        <fullName evidence="1">Uncharacterized protein</fullName>
    </submittedName>
</protein>
<dbReference type="EMBL" id="BKCJ010568835">
    <property type="protein sequence ID" value="GFB17726.1"/>
    <property type="molecule type" value="Genomic_DNA"/>
</dbReference>